<protein>
    <recommendedName>
        <fullName evidence="6">C-terminal of Roc (COR) domain-containing protein</fullName>
    </recommendedName>
</protein>
<name>A0ABD3XTG0_SINWO</name>
<accession>A0ABD3XTG0</accession>
<keyword evidence="5" id="KW-1185">Reference proteome</keyword>
<comment type="caution">
    <text evidence="4">The sequence shown here is derived from an EMBL/GenBank/DDBJ whole genome shotgun (WGS) entry which is preliminary data.</text>
</comment>
<dbReference type="Pfam" id="PF16095">
    <property type="entry name" value="COR-A"/>
    <property type="match status" value="1"/>
</dbReference>
<dbReference type="AlphaFoldDB" id="A0ABD3XTG0"/>
<feature type="domain" description="DZIP3-like HEPN" evidence="3">
    <location>
        <begin position="538"/>
        <end position="656"/>
    </location>
</feature>
<dbReference type="Proteomes" id="UP001634394">
    <property type="component" value="Unassembled WGS sequence"/>
</dbReference>
<evidence type="ECO:0000313" key="5">
    <source>
        <dbReference type="Proteomes" id="UP001634394"/>
    </source>
</evidence>
<dbReference type="InterPro" id="IPR032171">
    <property type="entry name" value="COR-A"/>
</dbReference>
<organism evidence="4 5">
    <name type="scientific">Sinanodonta woodiana</name>
    <name type="common">Chinese pond mussel</name>
    <name type="synonym">Anodonta woodiana</name>
    <dbReference type="NCBI Taxonomy" id="1069815"/>
    <lineage>
        <taxon>Eukaryota</taxon>
        <taxon>Metazoa</taxon>
        <taxon>Spiralia</taxon>
        <taxon>Lophotrochozoa</taxon>
        <taxon>Mollusca</taxon>
        <taxon>Bivalvia</taxon>
        <taxon>Autobranchia</taxon>
        <taxon>Heteroconchia</taxon>
        <taxon>Palaeoheterodonta</taxon>
        <taxon>Unionida</taxon>
        <taxon>Unionoidea</taxon>
        <taxon>Unionidae</taxon>
        <taxon>Unioninae</taxon>
        <taxon>Sinanodonta</taxon>
    </lineage>
</organism>
<keyword evidence="1" id="KW-0677">Repeat</keyword>
<evidence type="ECO:0000256" key="1">
    <source>
        <dbReference type="ARBA" id="ARBA00022737"/>
    </source>
</evidence>
<dbReference type="Pfam" id="PF18738">
    <property type="entry name" value="HEPN_DZIP3"/>
    <property type="match status" value="1"/>
</dbReference>
<dbReference type="Gene3D" id="1.10.10.10">
    <property type="entry name" value="Winged helix-like DNA-binding domain superfamily/Winged helix DNA-binding domain"/>
    <property type="match status" value="1"/>
</dbReference>
<reference evidence="4 5" key="1">
    <citation type="submission" date="2024-11" db="EMBL/GenBank/DDBJ databases">
        <title>Chromosome-level genome assembly of the freshwater bivalve Anodonta woodiana.</title>
        <authorList>
            <person name="Chen X."/>
        </authorList>
    </citation>
    <scope>NUCLEOTIDE SEQUENCE [LARGE SCALE GENOMIC DNA]</scope>
    <source>
        <strain evidence="4">MN2024</strain>
        <tissue evidence="4">Gills</tissue>
    </source>
</reference>
<proteinExistence type="predicted"/>
<evidence type="ECO:0008006" key="6">
    <source>
        <dbReference type="Google" id="ProtNLM"/>
    </source>
</evidence>
<dbReference type="InterPro" id="IPR036388">
    <property type="entry name" value="WH-like_DNA-bd_sf"/>
</dbReference>
<evidence type="ECO:0000259" key="2">
    <source>
        <dbReference type="Pfam" id="PF16095"/>
    </source>
</evidence>
<sequence>MLYLYERFAHHSTTLYSQNQVHVFGNYGDHTDLPSVPIDNRNSLIKPIQDAVRSLKYLEDSSEHFQCSEESSEYSFDSDDVDFEMMKRRKHRKLGQKYLKEIRSYLSDKPTIVHLVDKDFAIDNTVKDTELEKLKRTIFEVASQQPYWGEQIPTRWFLLEQQLIKLRDAGVKVISRSDVEKLNKEGTVQIKENEEMDLFLTYLHETGTIIYFNIEVLRNNIILDPIWLIDALKLLINAHPNLPESPAENESQSDSPTDSVIRQKWRDFKDKGILSPELVDALWTKEKHPQIHANKDHLLRVMEQFNIIAKPRSFSEIGVKEENYFLVPCMLQMDSPKEVIDPEQDPRMVSTPVLCYIFRGKYLPPPIFHRLIAACVSHWPVAKKKDTLDNLIFCGCCVFDIGLFHRLTLHCRNHIIYVRITKMVIDEVKTLDAKLCTRARRFITLNLTKITSCIGPNLQYELRYQTPPPQRVSEDVMVGFSPPIDIWFGYEGHDPDAPITQEHMNHARLCVALVTVFGNALRDILLTYFQVPYQDIYQVILVNKAKLTMGRERLLNQDQGQLVFPDPLGQTTGTVNQFDLSLLFILIRNISTVPAPLRGWGKYPQDQPRDISLGASVERIRFFRNHISGHSPNAEISQQDLGDYWNKFDDVLHDIEAIMGGTVYSQQFENQKRNVISIYEAC</sequence>
<evidence type="ECO:0000313" key="4">
    <source>
        <dbReference type="EMBL" id="KAL3889509.1"/>
    </source>
</evidence>
<gene>
    <name evidence="4" type="ORF">ACJMK2_001847</name>
</gene>
<feature type="domain" description="COR" evidence="2">
    <location>
        <begin position="153"/>
        <end position="240"/>
    </location>
</feature>
<evidence type="ECO:0000259" key="3">
    <source>
        <dbReference type="Pfam" id="PF18738"/>
    </source>
</evidence>
<dbReference type="InterPro" id="IPR041249">
    <property type="entry name" value="HEPN_DZIP3"/>
</dbReference>
<dbReference type="EMBL" id="JBJQND010000001">
    <property type="protein sequence ID" value="KAL3889509.1"/>
    <property type="molecule type" value="Genomic_DNA"/>
</dbReference>